<dbReference type="Gramene" id="XM_028336776.1">
    <property type="protein sequence ID" value="XP_028192577.1"/>
    <property type="gene ID" value="LOC114378220"/>
</dbReference>
<keyword evidence="5" id="KW-0862">Zinc</keyword>
<dbReference type="GO" id="GO:0010200">
    <property type="term" value="P:response to chitin"/>
    <property type="evidence" value="ECO:0007669"/>
    <property type="project" value="TreeGrafter"/>
</dbReference>
<accession>A0A0B2RJT9</accession>
<evidence type="ECO:0000256" key="6">
    <source>
        <dbReference type="ARBA" id="ARBA00023015"/>
    </source>
</evidence>
<evidence type="ECO:0000313" key="11">
    <source>
        <dbReference type="EMBL" id="KHN32102.1"/>
    </source>
</evidence>
<dbReference type="InterPro" id="IPR036236">
    <property type="entry name" value="Znf_C2H2_sf"/>
</dbReference>
<evidence type="ECO:0000256" key="7">
    <source>
        <dbReference type="ARBA" id="ARBA00023163"/>
    </source>
</evidence>
<evidence type="ECO:0000256" key="2">
    <source>
        <dbReference type="ARBA" id="ARBA00022723"/>
    </source>
</evidence>
<evidence type="ECO:0000256" key="3">
    <source>
        <dbReference type="ARBA" id="ARBA00022737"/>
    </source>
</evidence>
<name>A0A0B2RJT9_GLYSO</name>
<dbReference type="Gene3D" id="3.30.160.60">
    <property type="entry name" value="Classic Zinc Finger"/>
    <property type="match status" value="1"/>
</dbReference>
<evidence type="ECO:0000256" key="1">
    <source>
        <dbReference type="ARBA" id="ARBA00004123"/>
    </source>
</evidence>
<feature type="domain" description="C2H2-type" evidence="10">
    <location>
        <begin position="81"/>
        <end position="108"/>
    </location>
</feature>
<comment type="subcellular location">
    <subcellularLocation>
        <location evidence="1">Nucleus</location>
    </subcellularLocation>
</comment>
<dbReference type="PANTHER" id="PTHR26374">
    <property type="entry name" value="ZINC FINGER PROTEIN ZAT5"/>
    <property type="match status" value="1"/>
</dbReference>
<dbReference type="PROSITE" id="PS50157">
    <property type="entry name" value="ZINC_FINGER_C2H2_2"/>
    <property type="match status" value="2"/>
</dbReference>
<dbReference type="Pfam" id="PF13912">
    <property type="entry name" value="zf-C2H2_6"/>
    <property type="match status" value="2"/>
</dbReference>
<dbReference type="PANTHER" id="PTHR26374:SF460">
    <property type="entry name" value="TYPE ZINC FINGER TRANSCRIPTION FACTOR FAMILY PROTEIN, PUTATIVE-RELATED"/>
    <property type="match status" value="1"/>
</dbReference>
<dbReference type="EMBL" id="KN650302">
    <property type="protein sequence ID" value="KHN32102.1"/>
    <property type="molecule type" value="Genomic_DNA"/>
</dbReference>
<organism evidence="11">
    <name type="scientific">Glycine soja</name>
    <name type="common">Wild soybean</name>
    <dbReference type="NCBI Taxonomy" id="3848"/>
    <lineage>
        <taxon>Eukaryota</taxon>
        <taxon>Viridiplantae</taxon>
        <taxon>Streptophyta</taxon>
        <taxon>Embryophyta</taxon>
        <taxon>Tracheophyta</taxon>
        <taxon>Spermatophyta</taxon>
        <taxon>Magnoliopsida</taxon>
        <taxon>eudicotyledons</taxon>
        <taxon>Gunneridae</taxon>
        <taxon>Pentapetalae</taxon>
        <taxon>rosids</taxon>
        <taxon>fabids</taxon>
        <taxon>Fabales</taxon>
        <taxon>Fabaceae</taxon>
        <taxon>Papilionoideae</taxon>
        <taxon>50 kb inversion clade</taxon>
        <taxon>NPAAA clade</taxon>
        <taxon>indigoferoid/millettioid clade</taxon>
        <taxon>Phaseoleae</taxon>
        <taxon>Glycine</taxon>
        <taxon>Glycine subgen. Soja</taxon>
    </lineage>
</organism>
<dbReference type="SUPFAM" id="SSF57667">
    <property type="entry name" value="beta-beta-alpha zinc fingers"/>
    <property type="match status" value="1"/>
</dbReference>
<evidence type="ECO:0000259" key="10">
    <source>
        <dbReference type="PROSITE" id="PS50157"/>
    </source>
</evidence>
<gene>
    <name evidence="11" type="ORF">glysoja_028897</name>
</gene>
<evidence type="ECO:0000256" key="8">
    <source>
        <dbReference type="ARBA" id="ARBA00023242"/>
    </source>
</evidence>
<dbReference type="GO" id="GO:0006950">
    <property type="term" value="P:response to stress"/>
    <property type="evidence" value="ECO:0007669"/>
    <property type="project" value="TreeGrafter"/>
</dbReference>
<dbReference type="SMART" id="SM00355">
    <property type="entry name" value="ZnF_C2H2"/>
    <property type="match status" value="2"/>
</dbReference>
<keyword evidence="7" id="KW-0804">Transcription</keyword>
<dbReference type="GO" id="GO:0005634">
    <property type="term" value="C:nucleus"/>
    <property type="evidence" value="ECO:0007669"/>
    <property type="project" value="UniProtKB-SubCell"/>
</dbReference>
<keyword evidence="3" id="KW-0677">Repeat</keyword>
<keyword evidence="2" id="KW-0479">Metal-binding</keyword>
<dbReference type="Proteomes" id="UP000053555">
    <property type="component" value="Unassembled WGS sequence"/>
</dbReference>
<reference evidence="11" key="1">
    <citation type="submission" date="2014-07" db="EMBL/GenBank/DDBJ databases">
        <title>Identification of a novel salt tolerance gene in wild soybean by whole-genome sequencing.</title>
        <authorList>
            <person name="Lam H.-M."/>
            <person name="Qi X."/>
            <person name="Li M.-W."/>
            <person name="Liu X."/>
            <person name="Xie M."/>
            <person name="Ni M."/>
            <person name="Xu X."/>
        </authorList>
    </citation>
    <scope>NUCLEOTIDE SEQUENCE [LARGE SCALE GENOMIC DNA]</scope>
    <source>
        <tissue evidence="11">Root</tissue>
    </source>
</reference>
<keyword evidence="8" id="KW-0539">Nucleus</keyword>
<dbReference type="InterPro" id="IPR013087">
    <property type="entry name" value="Znf_C2H2_type"/>
</dbReference>
<proteinExistence type="predicted"/>
<feature type="domain" description="C2H2-type" evidence="10">
    <location>
        <begin position="40"/>
        <end position="67"/>
    </location>
</feature>
<evidence type="ECO:0000256" key="4">
    <source>
        <dbReference type="ARBA" id="ARBA00022771"/>
    </source>
</evidence>
<dbReference type="GO" id="GO:0008270">
    <property type="term" value="F:zinc ion binding"/>
    <property type="evidence" value="ECO:0007669"/>
    <property type="project" value="UniProtKB-KW"/>
</dbReference>
<protein>
    <submittedName>
        <fullName evidence="11">Zinc finger protein ZAT12</fullName>
    </submittedName>
</protein>
<dbReference type="AlphaFoldDB" id="A0A0B2RJT9"/>
<evidence type="ECO:0000256" key="5">
    <source>
        <dbReference type="ARBA" id="ARBA00022833"/>
    </source>
</evidence>
<sequence>MKRGRDKESEVGMANCLMLLTKVGETETPSRERVLSCGDFRCKTCNRKFHSFQALGGHRASHKKLKLMASNLSCSMAQKKHQCPICGLEFGIGQALGGHMRKHRSASLNEGLITHDHAVPTSNGAERLRLCLDSNLGPYENDLNLILRTPVLNLFI</sequence>
<dbReference type="PROSITE" id="PS00028">
    <property type="entry name" value="ZINC_FINGER_C2H2_1"/>
    <property type="match status" value="2"/>
</dbReference>
<keyword evidence="6" id="KW-0805">Transcription regulation</keyword>
<keyword evidence="4 9" id="KW-0863">Zinc-finger</keyword>
<evidence type="ECO:0000256" key="9">
    <source>
        <dbReference type="PROSITE-ProRule" id="PRU00042"/>
    </source>
</evidence>